<dbReference type="SMART" id="SM00292">
    <property type="entry name" value="BRCT"/>
    <property type="match status" value="1"/>
</dbReference>
<dbReference type="SUPFAM" id="SSF57903">
    <property type="entry name" value="FYVE/PHD zinc finger"/>
    <property type="match status" value="1"/>
</dbReference>
<gene>
    <name evidence="11" type="ORF">URODEC1_LOCUS63913</name>
</gene>
<dbReference type="PANTHER" id="PTHR47776">
    <property type="entry name" value="F5A8.9 PROTEIN"/>
    <property type="match status" value="1"/>
</dbReference>
<dbReference type="Gene3D" id="3.40.50.10190">
    <property type="entry name" value="BRCT domain"/>
    <property type="match status" value="1"/>
</dbReference>
<keyword evidence="3" id="KW-0479">Metal-binding</keyword>
<dbReference type="SUPFAM" id="SSF57850">
    <property type="entry name" value="RING/U-box"/>
    <property type="match status" value="1"/>
</dbReference>
<feature type="domain" description="BRCT" evidence="10">
    <location>
        <begin position="1"/>
        <end position="89"/>
    </location>
</feature>
<feature type="compositionally biased region" description="Basic and acidic residues" evidence="8">
    <location>
        <begin position="280"/>
        <end position="293"/>
    </location>
</feature>
<evidence type="ECO:0000256" key="4">
    <source>
        <dbReference type="ARBA" id="ARBA00022771"/>
    </source>
</evidence>
<feature type="compositionally biased region" description="Basic residues" evidence="8">
    <location>
        <begin position="175"/>
        <end position="186"/>
    </location>
</feature>
<name>A0ABC9BBM4_9POAL</name>
<accession>A0ABC9BBM4</accession>
<keyword evidence="5" id="KW-0862">Zinc</keyword>
<dbReference type="Pfam" id="PF12738">
    <property type="entry name" value="PTCB-BRCT"/>
    <property type="match status" value="1"/>
</dbReference>
<dbReference type="InterPro" id="IPR011011">
    <property type="entry name" value="Znf_FYVE_PHD"/>
</dbReference>
<dbReference type="PANTHER" id="PTHR47776:SF2">
    <property type="entry name" value="RING-TYPE E3 UBIQUITIN TRANSFERASE BRCA1"/>
    <property type="match status" value="1"/>
</dbReference>
<evidence type="ECO:0000256" key="6">
    <source>
        <dbReference type="ARBA" id="ARBA00031556"/>
    </source>
</evidence>
<keyword evidence="4 7" id="KW-0863">Zinc-finger</keyword>
<evidence type="ECO:0000256" key="5">
    <source>
        <dbReference type="ARBA" id="ARBA00022833"/>
    </source>
</evidence>
<dbReference type="EMBL" id="OZ075135">
    <property type="protein sequence ID" value="CAL4998625.1"/>
    <property type="molecule type" value="Genomic_DNA"/>
</dbReference>
<dbReference type="PROSITE" id="PS50089">
    <property type="entry name" value="ZF_RING_2"/>
    <property type="match status" value="1"/>
</dbReference>
<protein>
    <recommendedName>
        <fullName evidence="6">RING-type E3 ubiquitin transferase BRCA1</fullName>
    </recommendedName>
</protein>
<dbReference type="InterPro" id="IPR013083">
    <property type="entry name" value="Znf_RING/FYVE/PHD"/>
</dbReference>
<evidence type="ECO:0000256" key="7">
    <source>
        <dbReference type="PROSITE-ProRule" id="PRU00175"/>
    </source>
</evidence>
<dbReference type="GO" id="GO:0005694">
    <property type="term" value="C:chromosome"/>
    <property type="evidence" value="ECO:0007669"/>
    <property type="project" value="UniProtKB-SubCell"/>
</dbReference>
<proteinExistence type="predicted"/>
<dbReference type="InterPro" id="IPR018957">
    <property type="entry name" value="Znf_C3HC4_RING-type"/>
</dbReference>
<dbReference type="InterPro" id="IPR017907">
    <property type="entry name" value="Znf_RING_CS"/>
</dbReference>
<keyword evidence="12" id="KW-1185">Reference proteome</keyword>
<dbReference type="Proteomes" id="UP001497457">
    <property type="component" value="Chromosome 25rd"/>
</dbReference>
<evidence type="ECO:0000256" key="3">
    <source>
        <dbReference type="ARBA" id="ARBA00022723"/>
    </source>
</evidence>
<feature type="region of interest" description="Disordered" evidence="8">
    <location>
        <begin position="278"/>
        <end position="313"/>
    </location>
</feature>
<dbReference type="InterPro" id="IPR001841">
    <property type="entry name" value="Znf_RING"/>
</dbReference>
<evidence type="ECO:0000313" key="11">
    <source>
        <dbReference type="EMBL" id="CAL4998625.1"/>
    </source>
</evidence>
<evidence type="ECO:0000256" key="8">
    <source>
        <dbReference type="SAM" id="MobiDB-lite"/>
    </source>
</evidence>
<dbReference type="InterPro" id="IPR036420">
    <property type="entry name" value="BRCT_dom_sf"/>
</dbReference>
<evidence type="ECO:0000259" key="9">
    <source>
        <dbReference type="PROSITE" id="PS50089"/>
    </source>
</evidence>
<dbReference type="PROSITE" id="PS50172">
    <property type="entry name" value="BRCT"/>
    <property type="match status" value="1"/>
</dbReference>
<dbReference type="SUPFAM" id="SSF52113">
    <property type="entry name" value="BRCT domain"/>
    <property type="match status" value="1"/>
</dbReference>
<organism evidence="11 12">
    <name type="scientific">Urochloa decumbens</name>
    <dbReference type="NCBI Taxonomy" id="240449"/>
    <lineage>
        <taxon>Eukaryota</taxon>
        <taxon>Viridiplantae</taxon>
        <taxon>Streptophyta</taxon>
        <taxon>Embryophyta</taxon>
        <taxon>Tracheophyta</taxon>
        <taxon>Spermatophyta</taxon>
        <taxon>Magnoliopsida</taxon>
        <taxon>Liliopsida</taxon>
        <taxon>Poales</taxon>
        <taxon>Poaceae</taxon>
        <taxon>PACMAD clade</taxon>
        <taxon>Panicoideae</taxon>
        <taxon>Panicodae</taxon>
        <taxon>Paniceae</taxon>
        <taxon>Melinidinae</taxon>
        <taxon>Urochloa</taxon>
    </lineage>
</organism>
<evidence type="ECO:0000256" key="1">
    <source>
        <dbReference type="ARBA" id="ARBA00004286"/>
    </source>
</evidence>
<dbReference type="Pfam" id="PF00097">
    <property type="entry name" value="zf-C3HC4"/>
    <property type="match status" value="1"/>
</dbReference>
<reference evidence="11" key="1">
    <citation type="submission" date="2024-10" db="EMBL/GenBank/DDBJ databases">
        <authorList>
            <person name="Ryan C."/>
        </authorList>
    </citation>
    <scope>NUCLEOTIDE SEQUENCE [LARGE SCALE GENOMIC DNA]</scope>
</reference>
<sequence>MPVEGMDSVVATVSGYHGDERHRLIKLIAETGASYVGAMSRSITHLVCRRLEGKKYDIARKLRTRVVSHRWFVECLREGMLLPEGPYLMESGEEAGPVPELPALPRTQGKKNAVKENRVLKELPDDFCDTPMASHTINLDDSDSDMEHQTRSESALLKENFVDDSDSEKNDSSNVKKRRKRLKRVKKSTDRDVLHLQDNVSSVMTRQRLHGSGHTMSRSTSKQKGERNDLMESDSLSDSFDEPQTLNTLSLGVRRKFTKKNVSSSLLRQSTLDSMYEYGETSRHETDRRKEPENVDLSESSTSSPPGDLSGQEPAFCTQKQIDKCGPGSIADGEMGDDKKPTEKSSNLEMQAELSCAICWTDFSSTRGILRCGHRFCYSCIKEWADCRASRGKVSTCPLCKANFTWISKVDEAGTSDQKIYSQTIPCEASTDVLVFHDDGYDLDRSWAQQGACYQCHSREPEELLLSCHVCRSQWVHSYCLDPPLTPWTCIHCRDMRMMYHRYR</sequence>
<comment type="subcellular location">
    <subcellularLocation>
        <location evidence="1">Chromosome</location>
    </subcellularLocation>
</comment>
<feature type="domain" description="RING-type" evidence="9">
    <location>
        <begin position="356"/>
        <end position="401"/>
    </location>
</feature>
<dbReference type="InterPro" id="IPR001357">
    <property type="entry name" value="BRCT_dom"/>
</dbReference>
<evidence type="ECO:0000256" key="2">
    <source>
        <dbReference type="ARBA" id="ARBA00022454"/>
    </source>
</evidence>
<feature type="region of interest" description="Disordered" evidence="8">
    <location>
        <begin position="131"/>
        <end position="243"/>
    </location>
</feature>
<dbReference type="GO" id="GO:0008270">
    <property type="term" value="F:zinc ion binding"/>
    <property type="evidence" value="ECO:0007669"/>
    <property type="project" value="UniProtKB-KW"/>
</dbReference>
<dbReference type="PROSITE" id="PS00518">
    <property type="entry name" value="ZF_RING_1"/>
    <property type="match status" value="1"/>
</dbReference>
<dbReference type="InterPro" id="IPR019786">
    <property type="entry name" value="Zinc_finger_PHD-type_CS"/>
</dbReference>
<evidence type="ECO:0000259" key="10">
    <source>
        <dbReference type="PROSITE" id="PS50172"/>
    </source>
</evidence>
<keyword evidence="2" id="KW-0158">Chromosome</keyword>
<dbReference type="AlphaFoldDB" id="A0ABC9BBM4"/>
<dbReference type="PROSITE" id="PS01359">
    <property type="entry name" value="ZF_PHD_1"/>
    <property type="match status" value="1"/>
</dbReference>
<feature type="compositionally biased region" description="Polar residues" evidence="8">
    <location>
        <begin position="234"/>
        <end position="243"/>
    </location>
</feature>
<dbReference type="Gene3D" id="3.30.40.10">
    <property type="entry name" value="Zinc/RING finger domain, C3HC4 (zinc finger)"/>
    <property type="match status" value="1"/>
</dbReference>
<evidence type="ECO:0000313" key="12">
    <source>
        <dbReference type="Proteomes" id="UP001497457"/>
    </source>
</evidence>
<dbReference type="SMART" id="SM00184">
    <property type="entry name" value="RING"/>
    <property type="match status" value="1"/>
</dbReference>